<reference evidence="2 3" key="1">
    <citation type="submission" date="2016-04" db="EMBL/GenBank/DDBJ databases">
        <authorList>
            <person name="Evans L.H."/>
            <person name="Alamgir A."/>
            <person name="Owens N."/>
            <person name="Weber N.D."/>
            <person name="Virtaneva K."/>
            <person name="Barbian K."/>
            <person name="Babar A."/>
            <person name="Rosenke K."/>
        </authorList>
    </citation>
    <scope>NUCLEOTIDE SEQUENCE [LARGE SCALE GENOMIC DNA]</scope>
    <source>
        <strain evidence="2 3">IFM 0406</strain>
    </source>
</reference>
<evidence type="ECO:0000256" key="1">
    <source>
        <dbReference type="SAM" id="MobiDB-lite"/>
    </source>
</evidence>
<protein>
    <recommendedName>
        <fullName evidence="4">DUF4192 family protein</fullName>
    </recommendedName>
</protein>
<dbReference type="InterPro" id="IPR025447">
    <property type="entry name" value="DUF4192"/>
</dbReference>
<dbReference type="Pfam" id="PF13830">
    <property type="entry name" value="DUF4192"/>
    <property type="match status" value="1"/>
</dbReference>
<name>A0A164P3I8_9NOCA</name>
<proteinExistence type="predicted"/>
<gene>
    <name evidence="2" type="ORF">AWN90_24120</name>
</gene>
<evidence type="ECO:0008006" key="4">
    <source>
        <dbReference type="Google" id="ProtNLM"/>
    </source>
</evidence>
<dbReference type="EMBL" id="LWGR01000004">
    <property type="protein sequence ID" value="KZM75073.1"/>
    <property type="molecule type" value="Genomic_DNA"/>
</dbReference>
<accession>A0A164P3I8</accession>
<sequence length="419" mass="44382">MARTLRPMTASADRPADNDAARVTEDTAPGYSPPDLPRYDCARGESTPEPDWRHPLLRVEQPAEFIAAIPALLGFVPERSLVVCLLQDTPERPGAVFLGAVARHDLDVSGCGAWVRVAGQLAAICVQERAVGVVVLVVDDRASVTRAGRPGARASRHRDLIRALGGALRAADVTLADAWAAREIATGAPWWSLTDPERTGTQQDPSASPVTLAHVLDGRPIRSSRAELLATVEVDRELRDAVAAELEQAELTARRLYRRAVSRSAPGEYRRAALEMVLWQIAAVGSAAPIPPDAVADVAVALRDSTVRDALFALAVGEHGRAAEELWTRLCRALDGPDRAEAATLLGYSAYIRGDGPLAGVALEAALEADPSHGIAGLLETALRTGMHPQEMRKLARSGALAAAGLGVDLGVDPAGWQS</sequence>
<evidence type="ECO:0000313" key="2">
    <source>
        <dbReference type="EMBL" id="KZM75073.1"/>
    </source>
</evidence>
<organism evidence="2 3">
    <name type="scientific">Nocardia terpenica</name>
    <dbReference type="NCBI Taxonomy" id="455432"/>
    <lineage>
        <taxon>Bacteria</taxon>
        <taxon>Bacillati</taxon>
        <taxon>Actinomycetota</taxon>
        <taxon>Actinomycetes</taxon>
        <taxon>Mycobacteriales</taxon>
        <taxon>Nocardiaceae</taxon>
        <taxon>Nocardia</taxon>
    </lineage>
</organism>
<dbReference type="Proteomes" id="UP000076512">
    <property type="component" value="Unassembled WGS sequence"/>
</dbReference>
<feature type="compositionally biased region" description="Basic and acidic residues" evidence="1">
    <location>
        <begin position="14"/>
        <end position="25"/>
    </location>
</feature>
<comment type="caution">
    <text evidence="2">The sequence shown here is derived from an EMBL/GenBank/DDBJ whole genome shotgun (WGS) entry which is preliminary data.</text>
</comment>
<keyword evidence="3" id="KW-1185">Reference proteome</keyword>
<dbReference type="AlphaFoldDB" id="A0A164P3I8"/>
<evidence type="ECO:0000313" key="3">
    <source>
        <dbReference type="Proteomes" id="UP000076512"/>
    </source>
</evidence>
<dbReference type="STRING" id="455432.AWN90_24120"/>
<feature type="region of interest" description="Disordered" evidence="1">
    <location>
        <begin position="1"/>
        <end position="53"/>
    </location>
</feature>